<dbReference type="PROSITE" id="PS51257">
    <property type="entry name" value="PROKAR_LIPOPROTEIN"/>
    <property type="match status" value="1"/>
</dbReference>
<feature type="chain" id="PRO_5015889075" description="Lipoprotein" evidence="1">
    <location>
        <begin position="34"/>
        <end position="78"/>
    </location>
</feature>
<evidence type="ECO:0000313" key="3">
    <source>
        <dbReference type="Proteomes" id="UP000249135"/>
    </source>
</evidence>
<gene>
    <name evidence="2" type="ORF">DI563_18720</name>
</gene>
<evidence type="ECO:0000313" key="2">
    <source>
        <dbReference type="EMBL" id="PZQ70192.1"/>
    </source>
</evidence>
<keyword evidence="1" id="KW-0732">Signal</keyword>
<sequence>MSPFPRFIRPAALAAALCALALGGCVVTPVAPAYVAPPGVAYIAPTYPAPGVGFVWAYHARYGWGWHHPVYGWHRGWR</sequence>
<evidence type="ECO:0000256" key="1">
    <source>
        <dbReference type="SAM" id="SignalP"/>
    </source>
</evidence>
<organism evidence="2 3">
    <name type="scientific">Variovorax paradoxus</name>
    <dbReference type="NCBI Taxonomy" id="34073"/>
    <lineage>
        <taxon>Bacteria</taxon>
        <taxon>Pseudomonadati</taxon>
        <taxon>Pseudomonadota</taxon>
        <taxon>Betaproteobacteria</taxon>
        <taxon>Burkholderiales</taxon>
        <taxon>Comamonadaceae</taxon>
        <taxon>Variovorax</taxon>
    </lineage>
</organism>
<name>A0A2W5PXJ7_VARPD</name>
<dbReference type="Proteomes" id="UP000249135">
    <property type="component" value="Unassembled WGS sequence"/>
</dbReference>
<reference evidence="2 3" key="1">
    <citation type="submission" date="2017-08" db="EMBL/GenBank/DDBJ databases">
        <title>Infants hospitalized years apart are colonized by the same room-sourced microbial strains.</title>
        <authorList>
            <person name="Brooks B."/>
            <person name="Olm M.R."/>
            <person name="Firek B.A."/>
            <person name="Baker R."/>
            <person name="Thomas B.C."/>
            <person name="Morowitz M.J."/>
            <person name="Banfield J.F."/>
        </authorList>
    </citation>
    <scope>NUCLEOTIDE SEQUENCE [LARGE SCALE GENOMIC DNA]</scope>
    <source>
        <strain evidence="2">S2_005_003_R2_41</strain>
    </source>
</reference>
<proteinExistence type="predicted"/>
<feature type="signal peptide" evidence="1">
    <location>
        <begin position="1"/>
        <end position="33"/>
    </location>
</feature>
<dbReference type="AlphaFoldDB" id="A0A2W5PXJ7"/>
<evidence type="ECO:0008006" key="4">
    <source>
        <dbReference type="Google" id="ProtNLM"/>
    </source>
</evidence>
<comment type="caution">
    <text evidence="2">The sequence shown here is derived from an EMBL/GenBank/DDBJ whole genome shotgun (WGS) entry which is preliminary data.</text>
</comment>
<dbReference type="EMBL" id="QFPP01000277">
    <property type="protein sequence ID" value="PZQ70192.1"/>
    <property type="molecule type" value="Genomic_DNA"/>
</dbReference>
<protein>
    <recommendedName>
        <fullName evidence="4">Lipoprotein</fullName>
    </recommendedName>
</protein>
<accession>A0A2W5PXJ7</accession>